<dbReference type="InterPro" id="IPR011989">
    <property type="entry name" value="ARM-like"/>
</dbReference>
<feature type="repeat" description="HEAT" evidence="4">
    <location>
        <begin position="1168"/>
        <end position="1205"/>
    </location>
</feature>
<dbReference type="EMBL" id="WJQU01002198">
    <property type="protein sequence ID" value="KAJ6633126.1"/>
    <property type="molecule type" value="Genomic_DNA"/>
</dbReference>
<dbReference type="GO" id="GO:0005829">
    <property type="term" value="C:cytosol"/>
    <property type="evidence" value="ECO:0007669"/>
    <property type="project" value="TreeGrafter"/>
</dbReference>
<dbReference type="SMART" id="SM01349">
    <property type="entry name" value="TOG"/>
    <property type="match status" value="1"/>
</dbReference>
<evidence type="ECO:0000256" key="2">
    <source>
        <dbReference type="ARBA" id="ARBA00022553"/>
    </source>
</evidence>
<dbReference type="FunFam" id="1.25.10.10:FF:000090">
    <property type="entry name" value="eIF-2-alpha kinase activator GCN1"/>
    <property type="match status" value="1"/>
</dbReference>
<gene>
    <name evidence="6" type="primary">Gcn1</name>
    <name evidence="6" type="ORF">Bhyg_16926</name>
</gene>
<dbReference type="Gene3D" id="1.25.10.10">
    <property type="entry name" value="Leucine-rich Repeat Variant"/>
    <property type="match status" value="7"/>
</dbReference>
<organism evidence="6 7">
    <name type="scientific">Pseudolycoriella hygida</name>
    <dbReference type="NCBI Taxonomy" id="35572"/>
    <lineage>
        <taxon>Eukaryota</taxon>
        <taxon>Metazoa</taxon>
        <taxon>Ecdysozoa</taxon>
        <taxon>Arthropoda</taxon>
        <taxon>Hexapoda</taxon>
        <taxon>Insecta</taxon>
        <taxon>Pterygota</taxon>
        <taxon>Neoptera</taxon>
        <taxon>Endopterygota</taxon>
        <taxon>Diptera</taxon>
        <taxon>Nematocera</taxon>
        <taxon>Sciaroidea</taxon>
        <taxon>Sciaridae</taxon>
        <taxon>Pseudolycoriella</taxon>
    </lineage>
</organism>
<dbReference type="InterPro" id="IPR000357">
    <property type="entry name" value="HEAT"/>
</dbReference>
<protein>
    <submittedName>
        <fullName evidence="6">EIF-2-alpha kinase activator GCN1</fullName>
    </submittedName>
</protein>
<keyword evidence="3" id="KW-0677">Repeat</keyword>
<dbReference type="SUPFAM" id="SSF48371">
    <property type="entry name" value="ARM repeat"/>
    <property type="match status" value="5"/>
</dbReference>
<dbReference type="Proteomes" id="UP001151699">
    <property type="component" value="Unassembled WGS sequence"/>
</dbReference>
<dbReference type="FunFam" id="1.25.10.10:FF:000162">
    <property type="entry name" value="GCN1, eIF2 alpha kinase activator homolog"/>
    <property type="match status" value="1"/>
</dbReference>
<comment type="caution">
    <text evidence="6">The sequence shown here is derived from an EMBL/GenBank/DDBJ whole genome shotgun (WGS) entry which is preliminary data.</text>
</comment>
<feature type="repeat" description="HEAT" evidence="4">
    <location>
        <begin position="1635"/>
        <end position="1672"/>
    </location>
</feature>
<evidence type="ECO:0000256" key="3">
    <source>
        <dbReference type="ARBA" id="ARBA00022737"/>
    </source>
</evidence>
<dbReference type="GO" id="GO:0019887">
    <property type="term" value="F:protein kinase regulator activity"/>
    <property type="evidence" value="ECO:0007669"/>
    <property type="project" value="TreeGrafter"/>
</dbReference>
<dbReference type="GO" id="GO:0034198">
    <property type="term" value="P:cellular response to amino acid starvation"/>
    <property type="evidence" value="ECO:0007669"/>
    <property type="project" value="TreeGrafter"/>
</dbReference>
<reference evidence="6" key="1">
    <citation type="submission" date="2022-07" db="EMBL/GenBank/DDBJ databases">
        <authorList>
            <person name="Trinca V."/>
            <person name="Uliana J.V.C."/>
            <person name="Torres T.T."/>
            <person name="Ward R.J."/>
            <person name="Monesi N."/>
        </authorList>
    </citation>
    <scope>NUCLEOTIDE SEQUENCE</scope>
    <source>
        <strain evidence="6">HSMRA1968</strain>
        <tissue evidence="6">Whole embryos</tissue>
    </source>
</reference>
<feature type="repeat" description="HEAT" evidence="4">
    <location>
        <begin position="1287"/>
        <end position="1325"/>
    </location>
</feature>
<dbReference type="FunFam" id="1.25.10.10:FF:000096">
    <property type="entry name" value="eIF-2-alpha kinase activator gcn1"/>
    <property type="match status" value="1"/>
</dbReference>
<keyword evidence="6" id="KW-0808">Transferase</keyword>
<dbReference type="PANTHER" id="PTHR23346:SF7">
    <property type="entry name" value="STALLED RIBOSOME SENSOR GCN1"/>
    <property type="match status" value="1"/>
</dbReference>
<evidence type="ECO:0000313" key="7">
    <source>
        <dbReference type="Proteomes" id="UP001151699"/>
    </source>
</evidence>
<dbReference type="GO" id="GO:0006417">
    <property type="term" value="P:regulation of translation"/>
    <property type="evidence" value="ECO:0007669"/>
    <property type="project" value="TreeGrafter"/>
</dbReference>
<dbReference type="Pfam" id="PF02985">
    <property type="entry name" value="HEAT"/>
    <property type="match status" value="1"/>
</dbReference>
<keyword evidence="6" id="KW-0418">Kinase</keyword>
<dbReference type="OrthoDB" id="5148094at2759"/>
<dbReference type="PANTHER" id="PTHR23346">
    <property type="entry name" value="TRANSLATIONAL ACTIVATOR GCN1-RELATED"/>
    <property type="match status" value="1"/>
</dbReference>
<dbReference type="Pfam" id="PF24987">
    <property type="entry name" value="HEAT_EF3_N"/>
    <property type="match status" value="2"/>
</dbReference>
<feature type="non-terminal residue" evidence="6">
    <location>
        <position position="1"/>
    </location>
</feature>
<dbReference type="Pfam" id="PF23271">
    <property type="entry name" value="HEAT_GCN1"/>
    <property type="match status" value="1"/>
</dbReference>
<dbReference type="Pfam" id="PF25801">
    <property type="entry name" value="HEAT_GCN1_C_2"/>
    <property type="match status" value="1"/>
</dbReference>
<dbReference type="InterPro" id="IPR021133">
    <property type="entry name" value="HEAT_type_2"/>
</dbReference>
<dbReference type="InterPro" id="IPR057546">
    <property type="entry name" value="HEAT_GCN1"/>
</dbReference>
<dbReference type="Pfam" id="PF24984">
    <property type="entry name" value="HEAT_EF3_GNC1"/>
    <property type="match status" value="1"/>
</dbReference>
<dbReference type="PROSITE" id="PS50077">
    <property type="entry name" value="HEAT_REPEAT"/>
    <property type="match status" value="3"/>
</dbReference>
<feature type="domain" description="TOG" evidence="5">
    <location>
        <begin position="994"/>
        <end position="1227"/>
    </location>
</feature>
<evidence type="ECO:0000259" key="5">
    <source>
        <dbReference type="SMART" id="SM01349"/>
    </source>
</evidence>
<dbReference type="GO" id="GO:0016301">
    <property type="term" value="F:kinase activity"/>
    <property type="evidence" value="ECO:0007669"/>
    <property type="project" value="UniProtKB-KW"/>
</dbReference>
<comment type="similarity">
    <text evidence="1">Belongs to the GCN1 family.</text>
</comment>
<dbReference type="GO" id="GO:0000226">
    <property type="term" value="P:microtubule cytoskeleton organization"/>
    <property type="evidence" value="ECO:0007669"/>
    <property type="project" value="UniProtKB-ARBA"/>
</dbReference>
<sequence length="2302" mass="254448">IFTLQGAGNLSCNNVPRQNLGSLLTTVTDLFVKMLETEIHEKVLCQGLEMFSLWSIFLSGELPQKYIDVFKKGMESKSATQFVRVGYLQWLLACLENTKLSTGADISQNLIKIVEKASQNVTQISLLSEAICAVCILLRTETSTTDGATKLQGFWGIVLDMAKQVFVSEKFISSAPSDTLSYVMLMSKILLIDHASKLKGPPEPLYRAIVHSINSSSKTVRSYCLPHVRELVRSSNGVDISRHLFLELTQFIQTSKLHADGDTVDENSVSGLSVAESIRAVASINLGSSADSQIIALNSLICCHHPCVVANTPTLWEEILNTLELDAKSFISLNSKQIRSNVVDNYKPIPIFENTIATLCKLSPEVIIPIVIEQVTSHLKNPEMSCVTDDEYFTFLTPDGELYDKSVIPNADDIYKDLSKKRENKVYTYKEQLEEIQLRREIEEKKRKEGKWVPPQLTPKQQEAIKNQTEKEKAIKNKLKILNDSLMELVSMIHGSKSGNPKQLSLYFCQLLTNILRVLKSPLAAISLTKLYYDLRLACFFEGLEELGEQLAILTLRLHEPHCDLDEKWIKNDLTEEIESVMHLFVGETSSDGNDTEENPSEASLLTAPAFSYGFEFLKKAVFFQPLSKNEQFLLLGIQLIGKHAQMKGTTPNGDLCDYRHPKFMPRHDMMALLMQLIEIHRGRIQTQAVAALLDVAASSSGNEFCAHASRQEIECLLTALQNHLEAVRDVALRALTMVMKTLPTISEDYEFGLRMTRRLWIARHDVSEENRDLANTLWEDGKFEVPIVLCDELLKDVIHPEPCIQKAAAFSLVSILKDDPSLVQGILDQLLEIYHDKLTKIPAKLDQFDREIEPAIDQWGPRRGVAIAICQIAQFFSLSDVDKVMQFMVSKGLGDREEIVHKEMLAAALTIVDLHGKETIAKLLPVFEDFLDKAPKSSVYDNIRQAVVILMGSLARHLDKEDQRIQPIVKRLLAALSTPSQQVQEAVANCIPHLMPSVKDEASSIIKKLLNQLVKSEKYGERRGAAYGIAGVVKGLGILSLKQLEIMSKLTHHIQEKKNYKSREGALFAFEMLCTTLGRLFEPYIVHVLPHLLQCFGDSSQYVRQAADDTAKVVMGKLSAHGVKLVLPSLLNALDEDSWRTKTASVELLGDMAYCAPKQLSSCLPSIVPKLIEVLGDSHTKVQEAGGDALKVIGSVIKNPEIQAIVPVLLRALEDPSANTSKCLQSLLETKFVHFIDAPSLALIMPVVQRAFLDRSTETRKMAAQIIGNMYSLTDQKDLTPYLPNIIPGLKTSLLHPVPEVRAVSARALGAMVKGMGESSFEDLLPWLMQTLTSESSSVDRSGAAQGLSEVVGGLGVEKLHKLMPEIIATAERTDIAPHVKDGYIMMFIYMPGAFPNEFTPYIGLIINPILKALADENEFVRDTALKAGQRIVNLYAESAVTLLLPELEKGLFDDNWRIRFSSVQLLGDLLYRISGVSGKMTTETASEDDNFGTEQSHSAIIRFLGAERRNRVLAGLYMGRSDVSLMVRQAALHVWKIVVTNTPRTLREILPTLFSLLLGCLASTSYDKRQVAARTLGDLVRKLGERVLPEIIPILERGLNSERADQRQGVCIGLSEIMASTSRDMVLSFVNSLVPTVRKALSDPLPEVRQAAAKTFDSLHSTVGSRALDDILPSMLNGLSDPDPDVAECTLDGLRQVMAIKSRVVLPYLVPQLTASPVNTKALSILASVAAGEALTKYLPKILPALLQALASAQGTSNETQEMEYCQAVILSVSDEVGVRTIMDSLMESTKSDQTDVRRAAAALLSAFCTHSPGDYSQYIPQLLRGLLRLLADADKDVLQRSWDALNAVTRTLDSTQQIAHVSDVRQAVRFAASDLKGDELPGFCLPKGITPLLPVFREAILNGLPEEKENAAQGLGEVISLTSAQSLQPSVVHITGPLIRILGDRFNAGVKAAVLETLAILLYKVGIMLKQFLPQLQTTFLKALHDQNRIVRIKAGYALAKLVVIHTRADPLFVEMHNGIKGNDDSAERETTLQALRGIITPAGDKLTEPLRKQIYSTLVSMINHPEDVTRSAVGGCLGALCKFLSSEQLDDALFNYILNDDSDDWISKHGKSAALFVALKEAPAVVFQTKYETKLFKTITNNIVSEKVPIASNSIRAIGYLLEYCMAESVTLPQPIITPFVRAMNHTSNEVKQLLAKTCNYLAKVISSDKVPPELLKALIPMLVNGTKEKNGYVKSNSEIALIAILRLRSGEETYRKCLQILESGARDSLSEVVTKVLQKVAVQPIGKDEELDDTLLS</sequence>
<dbReference type="InterPro" id="IPR034085">
    <property type="entry name" value="TOG"/>
</dbReference>
<accession>A0A9Q0MKN9</accession>
<keyword evidence="2" id="KW-0597">Phosphoprotein</keyword>
<dbReference type="InterPro" id="IPR016024">
    <property type="entry name" value="ARM-type_fold"/>
</dbReference>
<evidence type="ECO:0000256" key="1">
    <source>
        <dbReference type="ARBA" id="ARBA00007366"/>
    </source>
</evidence>
<keyword evidence="7" id="KW-1185">Reference proteome</keyword>
<name>A0A9Q0MKN9_9DIPT</name>
<evidence type="ECO:0000313" key="6">
    <source>
        <dbReference type="EMBL" id="KAJ6633126.1"/>
    </source>
</evidence>
<proteinExistence type="inferred from homology"/>
<evidence type="ECO:0000256" key="4">
    <source>
        <dbReference type="PROSITE-ProRule" id="PRU00103"/>
    </source>
</evidence>